<sequence length="245" mass="27909">MQSNIDLVEYESVTRIYNHHSLQNLKSLGSNRVQDNNIGILQSDTCKKAITIVFWDISGFSKLTKLFYLMDRENIILEILDEYYRIARSIIARNNGVWDKTIGDGIMSWFGFFEKNIPERNSGHDDGALDAINAAIELRNIFQNFKDKVKSAWNINGVNLDFNIKCGINTGQAHIGLVYDQFTAMGTNVNIASRLQEFAKGDQIIISNATMEKICLKGYNLRRISVNSDNLIKSFEDIDCCYEIL</sequence>
<dbReference type="Gene3D" id="3.30.70.1230">
    <property type="entry name" value="Nucleotide cyclase"/>
    <property type="match status" value="1"/>
</dbReference>
<evidence type="ECO:0000313" key="3">
    <source>
        <dbReference type="Proteomes" id="UP000058925"/>
    </source>
</evidence>
<evidence type="ECO:0000259" key="1">
    <source>
        <dbReference type="PROSITE" id="PS50125"/>
    </source>
</evidence>
<dbReference type="PANTHER" id="PTHR43081">
    <property type="entry name" value="ADENYLATE CYCLASE, TERMINAL-DIFFERENTIATION SPECIFIC-RELATED"/>
    <property type="match status" value="1"/>
</dbReference>
<dbReference type="PROSITE" id="PS50125">
    <property type="entry name" value="GUANYLATE_CYCLASE_2"/>
    <property type="match status" value="1"/>
</dbReference>
<dbReference type="RefSeq" id="WP_196816403.1">
    <property type="nucleotide sequence ID" value="NZ_CP012850.1"/>
</dbReference>
<accession>A0A654M3P9</accession>
<proteinExistence type="predicted"/>
<dbReference type="InterPro" id="IPR001054">
    <property type="entry name" value="A/G_cyclase"/>
</dbReference>
<dbReference type="Proteomes" id="UP000058925">
    <property type="component" value="Chromosome"/>
</dbReference>
<dbReference type="InterPro" id="IPR029787">
    <property type="entry name" value="Nucleotide_cyclase"/>
</dbReference>
<dbReference type="PANTHER" id="PTHR43081:SF1">
    <property type="entry name" value="ADENYLATE CYCLASE, TERMINAL-DIFFERENTIATION SPECIFIC"/>
    <property type="match status" value="1"/>
</dbReference>
<dbReference type="EMBL" id="CP012850">
    <property type="protein sequence ID" value="ALI37313.1"/>
    <property type="molecule type" value="Genomic_DNA"/>
</dbReference>
<dbReference type="GO" id="GO:0009190">
    <property type="term" value="P:cyclic nucleotide biosynthetic process"/>
    <property type="evidence" value="ECO:0007669"/>
    <property type="project" value="InterPro"/>
</dbReference>
<dbReference type="GO" id="GO:0035556">
    <property type="term" value="P:intracellular signal transduction"/>
    <property type="evidence" value="ECO:0007669"/>
    <property type="project" value="InterPro"/>
</dbReference>
<evidence type="ECO:0000313" key="2">
    <source>
        <dbReference type="EMBL" id="ALI37313.1"/>
    </source>
</evidence>
<dbReference type="KEGG" id="taa:NMY3_03127"/>
<dbReference type="GeneID" id="60422989"/>
<dbReference type="Pfam" id="PF00211">
    <property type="entry name" value="Guanylate_cyc"/>
    <property type="match status" value="1"/>
</dbReference>
<dbReference type="AlphaFoldDB" id="A0A654M3P9"/>
<dbReference type="GO" id="GO:0004016">
    <property type="term" value="F:adenylate cyclase activity"/>
    <property type="evidence" value="ECO:0007669"/>
    <property type="project" value="UniProtKB-EC"/>
</dbReference>
<dbReference type="SUPFAM" id="SSF55073">
    <property type="entry name" value="Nucleotide cyclase"/>
    <property type="match status" value="1"/>
</dbReference>
<dbReference type="CDD" id="cd07302">
    <property type="entry name" value="CHD"/>
    <property type="match status" value="1"/>
</dbReference>
<keyword evidence="3" id="KW-1185">Reference proteome</keyword>
<feature type="domain" description="Guanylate cyclase" evidence="1">
    <location>
        <begin position="51"/>
        <end position="196"/>
    </location>
</feature>
<dbReference type="InterPro" id="IPR050697">
    <property type="entry name" value="Adenylyl/Guanylyl_Cyclase_3/4"/>
</dbReference>
<keyword evidence="2" id="KW-0456">Lyase</keyword>
<organism evidence="2 3">
    <name type="scientific">Candidatus Nitrosocosmicus oleophilus</name>
    <dbReference type="NCBI Taxonomy" id="1353260"/>
    <lineage>
        <taxon>Archaea</taxon>
        <taxon>Nitrososphaerota</taxon>
        <taxon>Nitrososphaeria</taxon>
        <taxon>Nitrososphaerales</taxon>
        <taxon>Nitrososphaeraceae</taxon>
        <taxon>Candidatus Nitrosocosmicus</taxon>
    </lineage>
</organism>
<protein>
    <submittedName>
        <fullName evidence="2">Adenylate cyclase 1</fullName>
        <ecNumber evidence="2">4.6.1.1</ecNumber>
    </submittedName>
</protein>
<gene>
    <name evidence="2" type="primary">cyaA</name>
    <name evidence="2" type="ORF">NMY3_03127</name>
</gene>
<dbReference type="SMART" id="SM00044">
    <property type="entry name" value="CYCc"/>
    <property type="match status" value="1"/>
</dbReference>
<reference evidence="3" key="1">
    <citation type="submission" date="2015-10" db="EMBL/GenBank/DDBJ databases">
        <title>Niche specialization of a soil ammonia-oxidizing archaeon, Candidatus Nitrosocosmicus oleophilus.</title>
        <authorList>
            <person name="Jung M.-Y."/>
            <person name="Rhee S.-K."/>
        </authorList>
    </citation>
    <scope>NUCLEOTIDE SEQUENCE [LARGE SCALE GENOMIC DNA]</scope>
    <source>
        <strain evidence="3">MY3</strain>
    </source>
</reference>
<name>A0A654M3P9_9ARCH</name>
<dbReference type="OrthoDB" id="12221at2157"/>
<dbReference type="EC" id="4.6.1.1" evidence="2"/>